<dbReference type="EMBL" id="JAKWBI020000296">
    <property type="protein sequence ID" value="KAJ2897089.1"/>
    <property type="molecule type" value="Genomic_DNA"/>
</dbReference>
<dbReference type="Proteomes" id="UP001201980">
    <property type="component" value="Unassembled WGS sequence"/>
</dbReference>
<organism evidence="2 3">
    <name type="scientific">Zalerion maritima</name>
    <dbReference type="NCBI Taxonomy" id="339359"/>
    <lineage>
        <taxon>Eukaryota</taxon>
        <taxon>Fungi</taxon>
        <taxon>Dikarya</taxon>
        <taxon>Ascomycota</taxon>
        <taxon>Pezizomycotina</taxon>
        <taxon>Sordariomycetes</taxon>
        <taxon>Lulworthiomycetidae</taxon>
        <taxon>Lulworthiales</taxon>
        <taxon>Lulworthiaceae</taxon>
        <taxon>Zalerion</taxon>
    </lineage>
</organism>
<comment type="caution">
    <text evidence="2">The sequence shown here is derived from an EMBL/GenBank/DDBJ whole genome shotgun (WGS) entry which is preliminary data.</text>
</comment>
<gene>
    <name evidence="2" type="ORF">MKZ38_004999</name>
</gene>
<dbReference type="AlphaFoldDB" id="A0AAD5RL93"/>
<protein>
    <submittedName>
        <fullName evidence="2">Uncharacterized protein</fullName>
    </submittedName>
</protein>
<evidence type="ECO:0000313" key="2">
    <source>
        <dbReference type="EMBL" id="KAJ2897089.1"/>
    </source>
</evidence>
<proteinExistence type="predicted"/>
<keyword evidence="3" id="KW-1185">Reference proteome</keyword>
<accession>A0AAD5RL93</accession>
<sequence length="109" mass="12933">MQNILEDGEEDTTAVIDWEFLQDETREEESLRDSYAVETNKKLDDEDKDGDDLDSEGKNGLFWIHLLEYKKTRLEKVSHARMKERFPDWDLQIEEDALRSDFLKTIHVA</sequence>
<evidence type="ECO:0000256" key="1">
    <source>
        <dbReference type="SAM" id="MobiDB-lite"/>
    </source>
</evidence>
<name>A0AAD5RL93_9PEZI</name>
<reference evidence="2" key="1">
    <citation type="submission" date="2022-07" db="EMBL/GenBank/DDBJ databases">
        <title>Draft genome sequence of Zalerion maritima ATCC 34329, a (micro)plastics degrading marine fungus.</title>
        <authorList>
            <person name="Paco A."/>
            <person name="Goncalves M.F.M."/>
            <person name="Rocha-Santos T.A.P."/>
            <person name="Alves A."/>
        </authorList>
    </citation>
    <scope>NUCLEOTIDE SEQUENCE</scope>
    <source>
        <strain evidence="2">ATCC 34329</strain>
    </source>
</reference>
<evidence type="ECO:0000313" key="3">
    <source>
        <dbReference type="Proteomes" id="UP001201980"/>
    </source>
</evidence>
<feature type="region of interest" description="Disordered" evidence="1">
    <location>
        <begin position="27"/>
        <end position="57"/>
    </location>
</feature>